<dbReference type="OrthoDB" id="5327148at2759"/>
<feature type="region of interest" description="Disordered" evidence="1">
    <location>
        <begin position="271"/>
        <end position="300"/>
    </location>
</feature>
<proteinExistence type="predicted"/>
<dbReference type="EMBL" id="KQ085892">
    <property type="protein sequence ID" value="KLO18760.1"/>
    <property type="molecule type" value="Genomic_DNA"/>
</dbReference>
<keyword evidence="2" id="KW-0812">Transmembrane</keyword>
<protein>
    <recommendedName>
        <fullName evidence="3">DUF7598 domain-containing protein</fullName>
    </recommendedName>
</protein>
<gene>
    <name evidence="4" type="ORF">SCHPADRAFT_899543</name>
</gene>
<keyword evidence="5" id="KW-1185">Reference proteome</keyword>
<feature type="transmembrane region" description="Helical" evidence="2">
    <location>
        <begin position="7"/>
        <end position="35"/>
    </location>
</feature>
<evidence type="ECO:0000256" key="1">
    <source>
        <dbReference type="SAM" id="MobiDB-lite"/>
    </source>
</evidence>
<feature type="domain" description="DUF7598" evidence="3">
    <location>
        <begin position="75"/>
        <end position="134"/>
    </location>
</feature>
<dbReference type="InterPro" id="IPR056019">
    <property type="entry name" value="DUF7598"/>
</dbReference>
<feature type="region of interest" description="Disordered" evidence="1">
    <location>
        <begin position="220"/>
        <end position="242"/>
    </location>
</feature>
<dbReference type="InParanoid" id="A0A0H2S364"/>
<feature type="compositionally biased region" description="Basic and acidic residues" evidence="1">
    <location>
        <begin position="224"/>
        <end position="239"/>
    </location>
</feature>
<organism evidence="4 5">
    <name type="scientific">Schizopora paradoxa</name>
    <dbReference type="NCBI Taxonomy" id="27342"/>
    <lineage>
        <taxon>Eukaryota</taxon>
        <taxon>Fungi</taxon>
        <taxon>Dikarya</taxon>
        <taxon>Basidiomycota</taxon>
        <taxon>Agaricomycotina</taxon>
        <taxon>Agaricomycetes</taxon>
        <taxon>Hymenochaetales</taxon>
        <taxon>Schizoporaceae</taxon>
        <taxon>Schizopora</taxon>
    </lineage>
</organism>
<accession>A0A0H2S364</accession>
<evidence type="ECO:0000313" key="5">
    <source>
        <dbReference type="Proteomes" id="UP000053477"/>
    </source>
</evidence>
<feature type="transmembrane region" description="Helical" evidence="2">
    <location>
        <begin position="139"/>
        <end position="161"/>
    </location>
</feature>
<reference evidence="4 5" key="1">
    <citation type="submission" date="2015-04" db="EMBL/GenBank/DDBJ databases">
        <title>Complete genome sequence of Schizopora paradoxa KUC8140, a cosmopolitan wood degrader in East Asia.</title>
        <authorList>
            <consortium name="DOE Joint Genome Institute"/>
            <person name="Min B."/>
            <person name="Park H."/>
            <person name="Jang Y."/>
            <person name="Kim J.-J."/>
            <person name="Kim K.H."/>
            <person name="Pangilinan J."/>
            <person name="Lipzen A."/>
            <person name="Riley R."/>
            <person name="Grigoriev I.V."/>
            <person name="Spatafora J.W."/>
            <person name="Choi I.-G."/>
        </authorList>
    </citation>
    <scope>NUCLEOTIDE SEQUENCE [LARGE SCALE GENOMIC DNA]</scope>
    <source>
        <strain evidence="4 5">KUC8140</strain>
    </source>
</reference>
<feature type="transmembrane region" description="Helical" evidence="2">
    <location>
        <begin position="75"/>
        <end position="95"/>
    </location>
</feature>
<feature type="transmembrane region" description="Helical" evidence="2">
    <location>
        <begin position="107"/>
        <end position="133"/>
    </location>
</feature>
<keyword evidence="2" id="KW-0472">Membrane</keyword>
<name>A0A0H2S364_9AGAM</name>
<evidence type="ECO:0000259" key="3">
    <source>
        <dbReference type="Pfam" id="PF24535"/>
    </source>
</evidence>
<sequence>MLPPRAYIFIGLNAIRALSIVALILVFSSSIFVMVEDIKAVNRFMSASKSGNSTSDMLDCDYIQGSTVPNQPAGVFWAVLNRLLIIFQVVFLMLSEVGWPYKFFDKYFPVLGTNFGVGALGIFQCLIGAAVLSHHVDDFSLVSAFFLFALGCLNIFAGLIFREKSKQKRSITSWREGKKELLPTATSIGGAVFSQVVPAPARPMFTTVAPSFRSAANSMASRFSGHEGDDEKASVHSERPSYGWGSAGEKAAAKLGMGISRPLEALPPYGKGPRSVVNAPTGEDAAATGPTFASSGDAGI</sequence>
<dbReference type="Pfam" id="PF24535">
    <property type="entry name" value="DUF7598"/>
    <property type="match status" value="1"/>
</dbReference>
<evidence type="ECO:0000256" key="2">
    <source>
        <dbReference type="SAM" id="Phobius"/>
    </source>
</evidence>
<dbReference type="Proteomes" id="UP000053477">
    <property type="component" value="Unassembled WGS sequence"/>
</dbReference>
<dbReference type="STRING" id="27342.A0A0H2S364"/>
<dbReference type="AlphaFoldDB" id="A0A0H2S364"/>
<keyword evidence="2" id="KW-1133">Transmembrane helix</keyword>
<evidence type="ECO:0000313" key="4">
    <source>
        <dbReference type="EMBL" id="KLO18760.1"/>
    </source>
</evidence>